<proteinExistence type="predicted"/>
<dbReference type="Pfam" id="PF13302">
    <property type="entry name" value="Acetyltransf_3"/>
    <property type="match status" value="1"/>
</dbReference>
<dbReference type="STRING" id="477184.KYC_08695"/>
<keyword evidence="2" id="KW-0808">Transferase</keyword>
<dbReference type="PATRIC" id="fig|477184.5.peg.1720"/>
<dbReference type="GO" id="GO:0016747">
    <property type="term" value="F:acyltransferase activity, transferring groups other than amino-acyl groups"/>
    <property type="evidence" value="ECO:0007669"/>
    <property type="project" value="InterPro"/>
</dbReference>
<dbReference type="eggNOG" id="COG1670">
    <property type="taxonomic scope" value="Bacteria"/>
</dbReference>
<dbReference type="AlphaFoldDB" id="H0F4P7"/>
<keyword evidence="3" id="KW-1185">Reference proteome</keyword>
<dbReference type="InterPro" id="IPR051531">
    <property type="entry name" value="N-acetyltransferase"/>
</dbReference>
<accession>H0F4P7</accession>
<dbReference type="Gene3D" id="3.40.630.30">
    <property type="match status" value="1"/>
</dbReference>
<dbReference type="EMBL" id="AGUF01000037">
    <property type="protein sequence ID" value="EHK66698.1"/>
    <property type="molecule type" value="Genomic_DNA"/>
</dbReference>
<dbReference type="SUPFAM" id="SSF55729">
    <property type="entry name" value="Acyl-CoA N-acyltransferases (Nat)"/>
    <property type="match status" value="1"/>
</dbReference>
<dbReference type="RefSeq" id="WP_008161037.1">
    <property type="nucleotide sequence ID" value="NZ_AGUF01000037.1"/>
</dbReference>
<evidence type="ECO:0000313" key="3">
    <source>
        <dbReference type="Proteomes" id="UP000003113"/>
    </source>
</evidence>
<dbReference type="InterPro" id="IPR000182">
    <property type="entry name" value="GNAT_dom"/>
</dbReference>
<dbReference type="InterPro" id="IPR016181">
    <property type="entry name" value="Acyl_CoA_acyltransferase"/>
</dbReference>
<sequence>MDAKDAEAILAMESDAEVMRHSTGLIQPTPESRAALLAYIASDQGKLGHWAITSDSQTAGWISLTPLAGTTRTQVAYRLAREYWGKGLACAALRDVCDYARRSLKLPELAAVVWPANAPSQRLLERAGFEYECMAHHYGRDVMLFSIRF</sequence>
<name>H0F4P7_9BURK</name>
<dbReference type="Proteomes" id="UP000003113">
    <property type="component" value="Unassembled WGS sequence"/>
</dbReference>
<reference evidence="2 3" key="1">
    <citation type="journal article" date="2012" name="J. Bacteriol.">
        <title>Genome sequence of the highly efficient arsenite-oxidizing bacterium Achromobacter arsenitoxydans SY8.</title>
        <authorList>
            <person name="Li X."/>
            <person name="Hu Y."/>
            <person name="Gong J."/>
            <person name="Lin Y."/>
            <person name="Johnstone L."/>
            <person name="Rensing C."/>
            <person name="Wang G."/>
        </authorList>
    </citation>
    <scope>NUCLEOTIDE SEQUENCE [LARGE SCALE GENOMIC DNA]</scope>
    <source>
        <strain evidence="2 3">SY8</strain>
    </source>
</reference>
<dbReference type="PANTHER" id="PTHR43792:SF1">
    <property type="entry name" value="N-ACETYLTRANSFERASE DOMAIN-CONTAINING PROTEIN"/>
    <property type="match status" value="1"/>
</dbReference>
<organism evidence="2 3">
    <name type="scientific">Achromobacter arsenitoxydans SY8</name>
    <dbReference type="NCBI Taxonomy" id="477184"/>
    <lineage>
        <taxon>Bacteria</taxon>
        <taxon>Pseudomonadati</taxon>
        <taxon>Pseudomonadota</taxon>
        <taxon>Betaproteobacteria</taxon>
        <taxon>Burkholderiales</taxon>
        <taxon>Alcaligenaceae</taxon>
        <taxon>Achromobacter</taxon>
    </lineage>
</organism>
<dbReference type="PROSITE" id="PS51186">
    <property type="entry name" value="GNAT"/>
    <property type="match status" value="1"/>
</dbReference>
<evidence type="ECO:0000313" key="2">
    <source>
        <dbReference type="EMBL" id="EHK66698.1"/>
    </source>
</evidence>
<comment type="caution">
    <text evidence="2">The sequence shown here is derived from an EMBL/GenBank/DDBJ whole genome shotgun (WGS) entry which is preliminary data.</text>
</comment>
<dbReference type="PANTHER" id="PTHR43792">
    <property type="entry name" value="GNAT FAMILY, PUTATIVE (AFU_ORTHOLOGUE AFUA_3G00765)-RELATED-RELATED"/>
    <property type="match status" value="1"/>
</dbReference>
<feature type="domain" description="N-acetyltransferase" evidence="1">
    <location>
        <begin position="1"/>
        <end position="148"/>
    </location>
</feature>
<evidence type="ECO:0000259" key="1">
    <source>
        <dbReference type="PROSITE" id="PS51186"/>
    </source>
</evidence>
<gene>
    <name evidence="2" type="ORF">KYC_08695</name>
</gene>
<protein>
    <submittedName>
        <fullName evidence="2">GNAT family acetyltransferase</fullName>
    </submittedName>
</protein>